<reference evidence="2" key="1">
    <citation type="submission" date="2021-02" db="EMBL/GenBank/DDBJ databases">
        <authorList>
            <person name="Nowell W R."/>
        </authorList>
    </citation>
    <scope>NUCLEOTIDE SEQUENCE</scope>
</reference>
<evidence type="ECO:0000313" key="3">
    <source>
        <dbReference type="EMBL" id="CAF3897237.1"/>
    </source>
</evidence>
<dbReference type="EMBL" id="CAJOBC010008465">
    <property type="protein sequence ID" value="CAF3962372.1"/>
    <property type="molecule type" value="Genomic_DNA"/>
</dbReference>
<keyword evidence="5" id="KW-1185">Reference proteome</keyword>
<evidence type="ECO:0000313" key="1">
    <source>
        <dbReference type="EMBL" id="CAF1122389.1"/>
    </source>
</evidence>
<proteinExistence type="predicted"/>
<dbReference type="EMBL" id="CAJNOQ010008464">
    <property type="protein sequence ID" value="CAF1197970.1"/>
    <property type="molecule type" value="Genomic_DNA"/>
</dbReference>
<accession>A0A814W8T9</accession>
<name>A0A814W8T9_9BILA</name>
<sequence length="102" mass="11754">MNGLAKCKDIVVKQADKEHAIVVMSKEVYEEKANTLLRDTRNYICLSKNPLWTTHKNVKDKLNEFISQGPIPIKFSSKVRHRGLPKLPNFIFSKNTQKGLSW</sequence>
<gene>
    <name evidence="2" type="ORF">GPM918_LOCUS23567</name>
    <name evidence="1" type="ORF">OVA965_LOCUS20246</name>
    <name evidence="4" type="ORF">SRO942_LOCUS23566</name>
    <name evidence="3" type="ORF">TMI583_LOCUS20561</name>
</gene>
<dbReference type="Proteomes" id="UP000677228">
    <property type="component" value="Unassembled WGS sequence"/>
</dbReference>
<evidence type="ECO:0000313" key="2">
    <source>
        <dbReference type="EMBL" id="CAF1197970.1"/>
    </source>
</evidence>
<protein>
    <submittedName>
        <fullName evidence="2">Uncharacterized protein</fullName>
    </submittedName>
</protein>
<evidence type="ECO:0000313" key="4">
    <source>
        <dbReference type="EMBL" id="CAF3962372.1"/>
    </source>
</evidence>
<dbReference type="EMBL" id="CAJNOK010010692">
    <property type="protein sequence ID" value="CAF1122389.1"/>
    <property type="molecule type" value="Genomic_DNA"/>
</dbReference>
<evidence type="ECO:0000313" key="5">
    <source>
        <dbReference type="Proteomes" id="UP000663829"/>
    </source>
</evidence>
<dbReference type="Proteomes" id="UP000682733">
    <property type="component" value="Unassembled WGS sequence"/>
</dbReference>
<dbReference type="Proteomes" id="UP000663829">
    <property type="component" value="Unassembled WGS sequence"/>
</dbReference>
<dbReference type="EMBL" id="CAJOBA010017843">
    <property type="protein sequence ID" value="CAF3897237.1"/>
    <property type="molecule type" value="Genomic_DNA"/>
</dbReference>
<organism evidence="2 5">
    <name type="scientific">Didymodactylos carnosus</name>
    <dbReference type="NCBI Taxonomy" id="1234261"/>
    <lineage>
        <taxon>Eukaryota</taxon>
        <taxon>Metazoa</taxon>
        <taxon>Spiralia</taxon>
        <taxon>Gnathifera</taxon>
        <taxon>Rotifera</taxon>
        <taxon>Eurotatoria</taxon>
        <taxon>Bdelloidea</taxon>
        <taxon>Philodinida</taxon>
        <taxon>Philodinidae</taxon>
        <taxon>Didymodactylos</taxon>
    </lineage>
</organism>
<dbReference type="OrthoDB" id="8946688at2759"/>
<dbReference type="AlphaFoldDB" id="A0A814W8T9"/>
<comment type="caution">
    <text evidence="2">The sequence shown here is derived from an EMBL/GenBank/DDBJ whole genome shotgun (WGS) entry which is preliminary data.</text>
</comment>
<dbReference type="Proteomes" id="UP000681722">
    <property type="component" value="Unassembled WGS sequence"/>
</dbReference>